<organism evidence="1">
    <name type="scientific">Mesocestoides corti</name>
    <name type="common">Flatworm</name>
    <dbReference type="NCBI Taxonomy" id="53468"/>
    <lineage>
        <taxon>Eukaryota</taxon>
        <taxon>Metazoa</taxon>
        <taxon>Spiralia</taxon>
        <taxon>Lophotrochozoa</taxon>
        <taxon>Platyhelminthes</taxon>
        <taxon>Cestoda</taxon>
        <taxon>Eucestoda</taxon>
        <taxon>Cyclophyllidea</taxon>
        <taxon>Mesocestoididae</taxon>
        <taxon>Mesocestoides</taxon>
    </lineage>
</organism>
<protein>
    <submittedName>
        <fullName evidence="1">Fibronectin type-III domain-containing protein</fullName>
    </submittedName>
</protein>
<reference evidence="1" key="1">
    <citation type="submission" date="2019-11" db="UniProtKB">
        <authorList>
            <consortium name="WormBaseParasite"/>
        </authorList>
    </citation>
    <scope>IDENTIFICATION</scope>
</reference>
<evidence type="ECO:0000313" key="1">
    <source>
        <dbReference type="WBParaSite" id="MCU_013676-RA"/>
    </source>
</evidence>
<dbReference type="WBParaSite" id="MCU_013676-RA">
    <property type="protein sequence ID" value="MCU_013676-RA"/>
    <property type="gene ID" value="MCU_013676"/>
</dbReference>
<proteinExistence type="predicted"/>
<dbReference type="SUPFAM" id="SSF49265">
    <property type="entry name" value="Fibronectin type III"/>
    <property type="match status" value="1"/>
</dbReference>
<sequence length="103" mass="10659">DTGIGRYAVTVVGVVPIKSCTIPRGGKLECRLEGLRSATQYEVAVSSCISGTDPAVCSESLKASGSTQLSSPKGVNVTPLSTTSMKVTVVPPDDATNILRYDV</sequence>
<dbReference type="InterPro" id="IPR036116">
    <property type="entry name" value="FN3_sf"/>
</dbReference>
<dbReference type="AlphaFoldDB" id="A0A5K3G3I5"/>
<accession>A0A5K3G3I5</accession>
<name>A0A5K3G3I5_MESCO</name>